<evidence type="ECO:0000256" key="2">
    <source>
        <dbReference type="ARBA" id="ARBA00022741"/>
    </source>
</evidence>
<dbReference type="InterPro" id="IPR011761">
    <property type="entry name" value="ATP-grasp"/>
</dbReference>
<evidence type="ECO:0000256" key="4">
    <source>
        <dbReference type="PROSITE-ProRule" id="PRU00409"/>
    </source>
</evidence>
<dbReference type="PROSITE" id="PS50975">
    <property type="entry name" value="ATP_GRASP"/>
    <property type="match status" value="1"/>
</dbReference>
<gene>
    <name evidence="6" type="ORF">HP552_08395</name>
</gene>
<dbReference type="InterPro" id="IPR040570">
    <property type="entry name" value="LAL_C2"/>
</dbReference>
<evidence type="ECO:0000313" key="7">
    <source>
        <dbReference type="Proteomes" id="UP000526125"/>
    </source>
</evidence>
<reference evidence="6 7" key="1">
    <citation type="submission" date="2020-05" db="EMBL/GenBank/DDBJ databases">
        <title>Genome Sequencing of Type Strains.</title>
        <authorList>
            <person name="Lemaire J.F."/>
            <person name="Inderbitzin P."/>
            <person name="Gregorio O.A."/>
            <person name="Collins S.B."/>
            <person name="Wespe N."/>
            <person name="Knight-Connoni V."/>
        </authorList>
    </citation>
    <scope>NUCLEOTIDE SEQUENCE [LARGE SCALE GENOMIC DNA]</scope>
    <source>
        <strain evidence="6 7">LMG 21957</strain>
    </source>
</reference>
<dbReference type="GO" id="GO:0005524">
    <property type="term" value="F:ATP binding"/>
    <property type="evidence" value="ECO:0007669"/>
    <property type="project" value="UniProtKB-UniRule"/>
</dbReference>
<keyword evidence="3 4" id="KW-0067">ATP-binding</keyword>
<dbReference type="AlphaFoldDB" id="A0A7Y6EVB9"/>
<evidence type="ECO:0000256" key="3">
    <source>
        <dbReference type="ARBA" id="ARBA00022840"/>
    </source>
</evidence>
<dbReference type="SUPFAM" id="SSF56059">
    <property type="entry name" value="Glutathione synthetase ATP-binding domain-like"/>
    <property type="match status" value="1"/>
</dbReference>
<dbReference type="Pfam" id="PF18603">
    <property type="entry name" value="LAL_C2"/>
    <property type="match status" value="1"/>
</dbReference>
<sequence length="422" mass="46405">MVNRPAVLLIGRRDDVEEILFIKEQGYKVVLMNTKIPFEDAMIADFPFEMDLNQEEEAIAKAIEISKRLSIVAVYTNNEYRIVLGAKIAEALGLQFHLSSQAALNCRSKAQTRACLTKHQVSPIQYALIQTPAEILHILSEMKLPVIVKPSNDAGSHMVQKCNTLEEAWSAAELISTNALNWVGQPLEKHILVEEYIEGPEFSVESCTINGTTHIIAITAKNTSALIEEGHLVPALLSEQDSTLIQEVVIKALAVLGVDYIVSHTEVKLSTQGPKVIEVNARVGGDQIHNLVHAVTGYDLRKLAFHIVTGGTFASAPRDIPITDSAQIQFLLAYQDGNVRLNKNAAQSIEGIKQVEISVQNGDYVTMTKSNYNRLGYMIAHGVDGKHASQVLNTAKEAMHFFITKDQDGEVPSSTDKRMGVI</sequence>
<dbReference type="GO" id="GO:0016874">
    <property type="term" value="F:ligase activity"/>
    <property type="evidence" value="ECO:0007669"/>
    <property type="project" value="UniProtKB-KW"/>
</dbReference>
<organism evidence="6 7">
    <name type="scientific">Paenibacillus xylanilyticus</name>
    <dbReference type="NCBI Taxonomy" id="248903"/>
    <lineage>
        <taxon>Bacteria</taxon>
        <taxon>Bacillati</taxon>
        <taxon>Bacillota</taxon>
        <taxon>Bacilli</taxon>
        <taxon>Bacillales</taxon>
        <taxon>Paenibacillaceae</taxon>
        <taxon>Paenibacillus</taxon>
    </lineage>
</organism>
<dbReference type="SMART" id="SM01209">
    <property type="entry name" value="GARS_A"/>
    <property type="match status" value="1"/>
</dbReference>
<dbReference type="Gene3D" id="3.30.470.20">
    <property type="entry name" value="ATP-grasp fold, B domain"/>
    <property type="match status" value="1"/>
</dbReference>
<evidence type="ECO:0000256" key="1">
    <source>
        <dbReference type="ARBA" id="ARBA00022598"/>
    </source>
</evidence>
<keyword evidence="7" id="KW-1185">Reference proteome</keyword>
<feature type="domain" description="ATP-grasp" evidence="5">
    <location>
        <begin position="113"/>
        <end position="309"/>
    </location>
</feature>
<protein>
    <submittedName>
        <fullName evidence="6">ATP-grasp domain-containing protein</fullName>
    </submittedName>
</protein>
<keyword evidence="1" id="KW-0436">Ligase</keyword>
<dbReference type="GO" id="GO:0046872">
    <property type="term" value="F:metal ion binding"/>
    <property type="evidence" value="ECO:0007669"/>
    <property type="project" value="InterPro"/>
</dbReference>
<accession>A0A7Y6EVB9</accession>
<name>A0A7Y6EVB9_9BACL</name>
<dbReference type="PANTHER" id="PTHR43585">
    <property type="entry name" value="FUMIPYRROLE BIOSYNTHESIS PROTEIN C"/>
    <property type="match status" value="1"/>
</dbReference>
<comment type="caution">
    <text evidence="6">The sequence shown here is derived from an EMBL/GenBank/DDBJ whole genome shotgun (WGS) entry which is preliminary data.</text>
</comment>
<dbReference type="InterPro" id="IPR052032">
    <property type="entry name" value="ATP-dep_AA_Ligase"/>
</dbReference>
<evidence type="ECO:0000259" key="5">
    <source>
        <dbReference type="PROSITE" id="PS50975"/>
    </source>
</evidence>
<dbReference type="Proteomes" id="UP000526125">
    <property type="component" value="Unassembled WGS sequence"/>
</dbReference>
<proteinExistence type="predicted"/>
<dbReference type="EMBL" id="JABMCB010000169">
    <property type="protein sequence ID" value="NUU75250.1"/>
    <property type="molecule type" value="Genomic_DNA"/>
</dbReference>
<dbReference type="Pfam" id="PF13535">
    <property type="entry name" value="ATP-grasp_4"/>
    <property type="match status" value="1"/>
</dbReference>
<keyword evidence="2 4" id="KW-0547">Nucleotide-binding</keyword>
<evidence type="ECO:0000313" key="6">
    <source>
        <dbReference type="EMBL" id="NUU75250.1"/>
    </source>
</evidence>
<dbReference type="RefSeq" id="WP_175395093.1">
    <property type="nucleotide sequence ID" value="NZ_JABMCB010000169.1"/>
</dbReference>
<dbReference type="PANTHER" id="PTHR43585:SF2">
    <property type="entry name" value="ATP-GRASP ENZYME FSQD"/>
    <property type="match status" value="1"/>
</dbReference>